<dbReference type="STRING" id="1927124.BST13_24100"/>
<evidence type="ECO:0000313" key="12">
    <source>
        <dbReference type="EMBL" id="ORA31969.1"/>
    </source>
</evidence>
<gene>
    <name evidence="12" type="ORF">BST13_24100</name>
</gene>
<dbReference type="RefSeq" id="WP_083166521.1">
    <property type="nucleotide sequence ID" value="NZ_MVHF01000028.1"/>
</dbReference>
<dbReference type="InterPro" id="IPR008332">
    <property type="entry name" value="MethylG_MeTrfase_N"/>
</dbReference>
<dbReference type="Gene3D" id="1.10.10.10">
    <property type="entry name" value="Winged helix-like DNA-binding domain superfamily/Winged helix DNA-binding domain"/>
    <property type="match status" value="1"/>
</dbReference>
<dbReference type="EMBL" id="MVHF01000028">
    <property type="protein sequence ID" value="ORA31969.1"/>
    <property type="molecule type" value="Genomic_DNA"/>
</dbReference>
<dbReference type="Gene3D" id="3.30.160.70">
    <property type="entry name" value="Methylated DNA-protein cysteine methyltransferase domain"/>
    <property type="match status" value="1"/>
</dbReference>
<dbReference type="Pfam" id="PF01035">
    <property type="entry name" value="DNA_binding_1"/>
    <property type="match status" value="1"/>
</dbReference>
<reference evidence="12 13" key="1">
    <citation type="submission" date="2017-02" db="EMBL/GenBank/DDBJ databases">
        <title>The new phylogeny of genus Mycobacterium.</title>
        <authorList>
            <person name="Tortoli E."/>
            <person name="Trovato A."/>
            <person name="Cirillo D.M."/>
        </authorList>
    </citation>
    <scope>NUCLEOTIDE SEQUENCE [LARGE SCALE GENOMIC DNA]</scope>
    <source>
        <strain evidence="12 13">RW6</strain>
    </source>
</reference>
<keyword evidence="6 9" id="KW-0227">DNA damage</keyword>
<dbReference type="PANTHER" id="PTHR10815:SF5">
    <property type="entry name" value="METHYLATED-DNA--PROTEIN-CYSTEINE METHYLTRANSFERASE"/>
    <property type="match status" value="1"/>
</dbReference>
<keyword evidence="4 9" id="KW-0489">Methyltransferase</keyword>
<evidence type="ECO:0000256" key="7">
    <source>
        <dbReference type="ARBA" id="ARBA00023204"/>
    </source>
</evidence>
<dbReference type="CDD" id="cd06445">
    <property type="entry name" value="ATase"/>
    <property type="match status" value="1"/>
</dbReference>
<dbReference type="GO" id="GO:0006307">
    <property type="term" value="P:DNA alkylation repair"/>
    <property type="evidence" value="ECO:0007669"/>
    <property type="project" value="UniProtKB-UniRule"/>
</dbReference>
<comment type="subcellular location">
    <subcellularLocation>
        <location evidence="9">Cytoplasm</location>
    </subcellularLocation>
</comment>
<evidence type="ECO:0000256" key="5">
    <source>
        <dbReference type="ARBA" id="ARBA00022679"/>
    </source>
</evidence>
<evidence type="ECO:0000256" key="9">
    <source>
        <dbReference type="HAMAP-Rule" id="MF_00772"/>
    </source>
</evidence>
<keyword evidence="13" id="KW-1185">Reference proteome</keyword>
<comment type="similarity">
    <text evidence="2 9">Belongs to the MGMT family.</text>
</comment>
<dbReference type="InterPro" id="IPR036388">
    <property type="entry name" value="WH-like_DNA-bd_sf"/>
</dbReference>
<evidence type="ECO:0000256" key="2">
    <source>
        <dbReference type="ARBA" id="ARBA00008711"/>
    </source>
</evidence>
<comment type="catalytic activity">
    <reaction evidence="8 9">
        <text>a 6-O-methyl-2'-deoxyguanosine in DNA + L-cysteinyl-[protein] = S-methyl-L-cysteinyl-[protein] + a 2'-deoxyguanosine in DNA</text>
        <dbReference type="Rhea" id="RHEA:24000"/>
        <dbReference type="Rhea" id="RHEA-COMP:10131"/>
        <dbReference type="Rhea" id="RHEA-COMP:10132"/>
        <dbReference type="Rhea" id="RHEA-COMP:11367"/>
        <dbReference type="Rhea" id="RHEA-COMP:11368"/>
        <dbReference type="ChEBI" id="CHEBI:29950"/>
        <dbReference type="ChEBI" id="CHEBI:82612"/>
        <dbReference type="ChEBI" id="CHEBI:85445"/>
        <dbReference type="ChEBI" id="CHEBI:85448"/>
        <dbReference type="EC" id="2.1.1.63"/>
    </reaction>
</comment>
<evidence type="ECO:0000256" key="4">
    <source>
        <dbReference type="ARBA" id="ARBA00022603"/>
    </source>
</evidence>
<dbReference type="Proteomes" id="UP000192448">
    <property type="component" value="Unassembled WGS sequence"/>
</dbReference>
<evidence type="ECO:0000256" key="1">
    <source>
        <dbReference type="ARBA" id="ARBA00001286"/>
    </source>
</evidence>
<feature type="domain" description="Methylguanine DNA methyltransferase ribonuclease-like" evidence="11">
    <location>
        <begin position="11"/>
        <end position="74"/>
    </location>
</feature>
<dbReference type="InterPro" id="IPR036631">
    <property type="entry name" value="MGMT_N_sf"/>
</dbReference>
<comment type="catalytic activity">
    <reaction evidence="1 9">
        <text>a 4-O-methyl-thymidine in DNA + L-cysteinyl-[protein] = a thymidine in DNA + S-methyl-L-cysteinyl-[protein]</text>
        <dbReference type="Rhea" id="RHEA:53428"/>
        <dbReference type="Rhea" id="RHEA-COMP:10131"/>
        <dbReference type="Rhea" id="RHEA-COMP:10132"/>
        <dbReference type="Rhea" id="RHEA-COMP:13555"/>
        <dbReference type="Rhea" id="RHEA-COMP:13556"/>
        <dbReference type="ChEBI" id="CHEBI:29950"/>
        <dbReference type="ChEBI" id="CHEBI:82612"/>
        <dbReference type="ChEBI" id="CHEBI:137386"/>
        <dbReference type="ChEBI" id="CHEBI:137387"/>
        <dbReference type="EC" id="2.1.1.63"/>
    </reaction>
</comment>
<dbReference type="OrthoDB" id="9802228at2"/>
<keyword evidence="5 9" id="KW-0808">Transferase</keyword>
<dbReference type="InterPro" id="IPR036217">
    <property type="entry name" value="MethylDNA_cys_MeTrfase_DNAb"/>
</dbReference>
<dbReference type="SUPFAM" id="SSF46767">
    <property type="entry name" value="Methylated DNA-protein cysteine methyltransferase, C-terminal domain"/>
    <property type="match status" value="1"/>
</dbReference>
<keyword evidence="7 9" id="KW-0234">DNA repair</keyword>
<protein>
    <recommendedName>
        <fullName evidence="9">Methylated-DNA--protein-cysteine methyltransferase</fullName>
        <ecNumber evidence="9">2.1.1.63</ecNumber>
    </recommendedName>
    <alternativeName>
        <fullName evidence="9">6-O-methylguanine-DNA methyltransferase</fullName>
        <shortName evidence="9">MGMT</shortName>
    </alternativeName>
    <alternativeName>
        <fullName evidence="9">O-6-methylguanine-DNA-alkyltransferase</fullName>
    </alternativeName>
</protein>
<dbReference type="FunFam" id="1.10.10.10:FF:000214">
    <property type="entry name" value="Methylated-DNA--protein-cysteine methyltransferase"/>
    <property type="match status" value="1"/>
</dbReference>
<sequence length="185" mass="20286">MSDRAWHCVVENPLGRLTLVRDEAGLCGLYFPHHWYRPDPVTFGPCRDDGFDDVISQLDQYLVGARTGFELPLNVHGDPFQAAVWRLVTRIPYGVTTTYGALAAQIDGATAQQVGAAVGRNPLSVIVPCHRVVGQGGKLTGYAGGIARKRFLLELERDHRRAAGALSDLPGWTPHESPRRGVYRA</sequence>
<accession>A0A1X0APK7</accession>
<dbReference type="HAMAP" id="MF_00772">
    <property type="entry name" value="OGT"/>
    <property type="match status" value="1"/>
</dbReference>
<name>A0A1X0APK7_9MYCO</name>
<dbReference type="InterPro" id="IPR023546">
    <property type="entry name" value="MGMT"/>
</dbReference>
<organism evidence="12 13">
    <name type="scientific">Mycobacterium aquaticum</name>
    <dbReference type="NCBI Taxonomy" id="1927124"/>
    <lineage>
        <taxon>Bacteria</taxon>
        <taxon>Bacillati</taxon>
        <taxon>Actinomycetota</taxon>
        <taxon>Actinomycetes</taxon>
        <taxon>Mycobacteriales</taxon>
        <taxon>Mycobacteriaceae</taxon>
        <taxon>Mycobacterium</taxon>
    </lineage>
</organism>
<feature type="active site" description="Nucleophile; methyl group acceptor" evidence="9">
    <location>
        <position position="129"/>
    </location>
</feature>
<dbReference type="PANTHER" id="PTHR10815">
    <property type="entry name" value="METHYLATED-DNA--PROTEIN-CYSTEINE METHYLTRANSFERASE"/>
    <property type="match status" value="1"/>
</dbReference>
<feature type="domain" description="Methylated-DNA-[protein]-cysteine S-methyltransferase DNA binding" evidence="10">
    <location>
        <begin position="79"/>
        <end position="157"/>
    </location>
</feature>
<dbReference type="SUPFAM" id="SSF53155">
    <property type="entry name" value="Methylated DNA-protein cysteine methyltransferase domain"/>
    <property type="match status" value="1"/>
</dbReference>
<keyword evidence="3 9" id="KW-0963">Cytoplasm</keyword>
<evidence type="ECO:0000259" key="10">
    <source>
        <dbReference type="Pfam" id="PF01035"/>
    </source>
</evidence>
<comment type="caution">
    <text evidence="12">The sequence shown here is derived from an EMBL/GenBank/DDBJ whole genome shotgun (WGS) entry which is preliminary data.</text>
</comment>
<evidence type="ECO:0000256" key="8">
    <source>
        <dbReference type="ARBA" id="ARBA00049348"/>
    </source>
</evidence>
<dbReference type="GO" id="GO:0032259">
    <property type="term" value="P:methylation"/>
    <property type="evidence" value="ECO:0007669"/>
    <property type="project" value="UniProtKB-KW"/>
</dbReference>
<dbReference type="NCBIfam" id="TIGR00589">
    <property type="entry name" value="ogt"/>
    <property type="match status" value="1"/>
</dbReference>
<evidence type="ECO:0000256" key="6">
    <source>
        <dbReference type="ARBA" id="ARBA00022763"/>
    </source>
</evidence>
<dbReference type="EC" id="2.1.1.63" evidence="9"/>
<dbReference type="InterPro" id="IPR014048">
    <property type="entry name" value="MethylDNA_cys_MeTrfase_DNA-bd"/>
</dbReference>
<evidence type="ECO:0000313" key="13">
    <source>
        <dbReference type="Proteomes" id="UP000192448"/>
    </source>
</evidence>
<proteinExistence type="inferred from homology"/>
<dbReference type="Pfam" id="PF02870">
    <property type="entry name" value="Methyltransf_1N"/>
    <property type="match status" value="1"/>
</dbReference>
<dbReference type="PROSITE" id="PS00374">
    <property type="entry name" value="MGMT"/>
    <property type="match status" value="1"/>
</dbReference>
<comment type="miscellaneous">
    <text evidence="9">This enzyme catalyzes only one turnover and therefore is not strictly catalytic. According to one definition, an enzyme is a biocatalyst that acts repeatedly and over many reaction cycles.</text>
</comment>
<dbReference type="GO" id="GO:0005737">
    <property type="term" value="C:cytoplasm"/>
    <property type="evidence" value="ECO:0007669"/>
    <property type="project" value="UniProtKB-SubCell"/>
</dbReference>
<comment type="function">
    <text evidence="9">Involved in the cellular defense against the biological effects of O6-methylguanine (O6-MeG) and O4-methylthymine (O4-MeT) in DNA. Repairs the methylated nucleobase in DNA by stoichiometrically transferring the methyl group to a cysteine residue in the enzyme. This is a suicide reaction: the enzyme is irreversibly inactivated.</text>
</comment>
<evidence type="ECO:0000256" key="3">
    <source>
        <dbReference type="ARBA" id="ARBA00022490"/>
    </source>
</evidence>
<dbReference type="InterPro" id="IPR001497">
    <property type="entry name" value="MethylDNA_cys_MeTrfase_AS"/>
</dbReference>
<dbReference type="AlphaFoldDB" id="A0A1X0APK7"/>
<dbReference type="GO" id="GO:0003908">
    <property type="term" value="F:methylated-DNA-[protein]-cysteine S-methyltransferase activity"/>
    <property type="evidence" value="ECO:0007669"/>
    <property type="project" value="UniProtKB-UniRule"/>
</dbReference>
<evidence type="ECO:0000259" key="11">
    <source>
        <dbReference type="Pfam" id="PF02870"/>
    </source>
</evidence>